<keyword evidence="2" id="KW-0472">Membrane</keyword>
<proteinExistence type="predicted"/>
<feature type="non-terminal residue" evidence="5">
    <location>
        <position position="196"/>
    </location>
</feature>
<evidence type="ECO:0000313" key="6">
    <source>
        <dbReference type="Proteomes" id="UP000271889"/>
    </source>
</evidence>
<dbReference type="Proteomes" id="UP000271889">
    <property type="component" value="Unassembled WGS sequence"/>
</dbReference>
<accession>A0A3P7N9G0</accession>
<dbReference type="Gene3D" id="2.60.40.60">
    <property type="entry name" value="Cadherins"/>
    <property type="match status" value="2"/>
</dbReference>
<feature type="domain" description="Cadherin" evidence="4">
    <location>
        <begin position="117"/>
        <end position="195"/>
    </location>
</feature>
<evidence type="ECO:0000256" key="3">
    <source>
        <dbReference type="PROSITE-ProRule" id="PRU00043"/>
    </source>
</evidence>
<protein>
    <recommendedName>
        <fullName evidence="4">Cadherin domain-containing protein</fullName>
    </recommendedName>
</protein>
<dbReference type="GO" id="GO:0005509">
    <property type="term" value="F:calcium ion binding"/>
    <property type="evidence" value="ECO:0007669"/>
    <property type="project" value="UniProtKB-UniRule"/>
</dbReference>
<dbReference type="InterPro" id="IPR002126">
    <property type="entry name" value="Cadherin-like_dom"/>
</dbReference>
<keyword evidence="1" id="KW-0812">Transmembrane</keyword>
<dbReference type="Pfam" id="PF00028">
    <property type="entry name" value="Cadherin"/>
    <property type="match status" value="1"/>
</dbReference>
<name>A0A3P7N9G0_CYLGO</name>
<dbReference type="PANTHER" id="PTHR24026:SF126">
    <property type="entry name" value="PROTOCADHERIN FAT 4"/>
    <property type="match status" value="1"/>
</dbReference>
<gene>
    <name evidence="5" type="ORF">CGOC_LOCUS10827</name>
</gene>
<dbReference type="OrthoDB" id="5835220at2759"/>
<evidence type="ECO:0000256" key="1">
    <source>
        <dbReference type="ARBA" id="ARBA00022692"/>
    </source>
</evidence>
<keyword evidence="3" id="KW-0106">Calcium</keyword>
<dbReference type="GO" id="GO:0005886">
    <property type="term" value="C:plasma membrane"/>
    <property type="evidence" value="ECO:0007669"/>
    <property type="project" value="UniProtKB-SubCell"/>
</dbReference>
<keyword evidence="2" id="KW-1133">Transmembrane helix</keyword>
<reference evidence="5 6" key="1">
    <citation type="submission" date="2018-11" db="EMBL/GenBank/DDBJ databases">
        <authorList>
            <consortium name="Pathogen Informatics"/>
        </authorList>
    </citation>
    <scope>NUCLEOTIDE SEQUENCE [LARGE SCALE GENOMIC DNA]</scope>
</reference>
<dbReference type="SUPFAM" id="SSF49313">
    <property type="entry name" value="Cadherin-like"/>
    <property type="match status" value="2"/>
</dbReference>
<dbReference type="PROSITE" id="PS50268">
    <property type="entry name" value="CADHERIN_2"/>
    <property type="match status" value="2"/>
</dbReference>
<dbReference type="CDD" id="cd11304">
    <property type="entry name" value="Cadherin_repeat"/>
    <property type="match status" value="2"/>
</dbReference>
<feature type="domain" description="Cadherin" evidence="4">
    <location>
        <begin position="18"/>
        <end position="116"/>
    </location>
</feature>
<dbReference type="AlphaFoldDB" id="A0A3P7N9G0"/>
<dbReference type="InterPro" id="IPR015919">
    <property type="entry name" value="Cadherin-like_sf"/>
</dbReference>
<dbReference type="PANTHER" id="PTHR24026">
    <property type="entry name" value="FAT ATYPICAL CADHERIN-RELATED"/>
    <property type="match status" value="1"/>
</dbReference>
<sequence>MMITLHSGASSTAFECDPEKSIEIKVSEDIQKGTEVYHEETRMGVGGSRYLLVSSEVLPFAVDQETGSITVQGGLDAETRKKYTFTRQLEIKSSGSTCNQQVTVHVQDVNDETPKFLKDEFLASIKENEAATETERSFVTAVHAVDKDSGAYGRVRYSLLADYSAFVIDSDTGAISTIRPLDREVTPEYVLTVMAQ</sequence>
<keyword evidence="6" id="KW-1185">Reference proteome</keyword>
<evidence type="ECO:0000256" key="2">
    <source>
        <dbReference type="ARBA" id="ARBA00022989"/>
    </source>
</evidence>
<organism evidence="5 6">
    <name type="scientific">Cylicostephanus goldi</name>
    <name type="common">Nematode worm</name>
    <dbReference type="NCBI Taxonomy" id="71465"/>
    <lineage>
        <taxon>Eukaryota</taxon>
        <taxon>Metazoa</taxon>
        <taxon>Ecdysozoa</taxon>
        <taxon>Nematoda</taxon>
        <taxon>Chromadorea</taxon>
        <taxon>Rhabditida</taxon>
        <taxon>Rhabditina</taxon>
        <taxon>Rhabditomorpha</taxon>
        <taxon>Strongyloidea</taxon>
        <taxon>Strongylidae</taxon>
        <taxon>Cylicostephanus</taxon>
    </lineage>
</organism>
<evidence type="ECO:0000259" key="4">
    <source>
        <dbReference type="PROSITE" id="PS50268"/>
    </source>
</evidence>
<evidence type="ECO:0000313" key="5">
    <source>
        <dbReference type="EMBL" id="VDN28011.1"/>
    </source>
</evidence>
<dbReference type="SMART" id="SM00112">
    <property type="entry name" value="CA"/>
    <property type="match status" value="2"/>
</dbReference>
<dbReference type="PRINTS" id="PR00205">
    <property type="entry name" value="CADHERIN"/>
</dbReference>
<dbReference type="GO" id="GO:0007156">
    <property type="term" value="P:homophilic cell adhesion via plasma membrane adhesion molecules"/>
    <property type="evidence" value="ECO:0007669"/>
    <property type="project" value="InterPro"/>
</dbReference>
<dbReference type="EMBL" id="UYRV01113123">
    <property type="protein sequence ID" value="VDN28011.1"/>
    <property type="molecule type" value="Genomic_DNA"/>
</dbReference>